<dbReference type="Proteomes" id="UP000187439">
    <property type="component" value="Unassembled WGS sequence"/>
</dbReference>
<evidence type="ECO:0000313" key="2">
    <source>
        <dbReference type="Proteomes" id="UP000187439"/>
    </source>
</evidence>
<comment type="caution">
    <text evidence="1">The sequence shown here is derived from an EMBL/GenBank/DDBJ whole genome shotgun (WGS) entry which is preliminary data.</text>
</comment>
<dbReference type="CDD" id="cd20693">
    <property type="entry name" value="CdiI_EcoliA0-like"/>
    <property type="match status" value="1"/>
</dbReference>
<organism evidence="1 2">
    <name type="scientific">Paenibacillus odorifer</name>
    <dbReference type="NCBI Taxonomy" id="189426"/>
    <lineage>
        <taxon>Bacteria</taxon>
        <taxon>Bacillati</taxon>
        <taxon>Bacillota</taxon>
        <taxon>Bacilli</taxon>
        <taxon>Bacillales</taxon>
        <taxon>Paenibacillaceae</taxon>
        <taxon>Paenibacillus</taxon>
    </lineage>
</organism>
<evidence type="ECO:0000313" key="1">
    <source>
        <dbReference type="EMBL" id="OMD42449.1"/>
    </source>
</evidence>
<accession>A0A1R0Y591</accession>
<reference evidence="1 2" key="1">
    <citation type="submission" date="2016-10" db="EMBL/GenBank/DDBJ databases">
        <title>Paenibacillus species isolates.</title>
        <authorList>
            <person name="Beno S.M."/>
        </authorList>
    </citation>
    <scope>NUCLEOTIDE SEQUENCE [LARGE SCALE GENOMIC DNA]</scope>
    <source>
        <strain evidence="1 2">FSL H7-0710</strain>
    </source>
</reference>
<dbReference type="InterPro" id="IPR049585">
    <property type="entry name" value="CdiI_EcoliA0-like"/>
</dbReference>
<dbReference type="EMBL" id="MPTC01000004">
    <property type="protein sequence ID" value="OMD42449.1"/>
    <property type="molecule type" value="Genomic_DNA"/>
</dbReference>
<gene>
    <name evidence="1" type="ORF">BSK52_06440</name>
</gene>
<name>A0A1R0Y591_9BACL</name>
<dbReference type="AlphaFoldDB" id="A0A1R0Y591"/>
<protein>
    <submittedName>
        <fullName evidence="1">Uncharacterized protein</fullName>
    </submittedName>
</protein>
<proteinExistence type="predicted"/>
<dbReference type="Pfam" id="PF24172">
    <property type="entry name" value="CdiI_ImmP"/>
    <property type="match status" value="1"/>
</dbReference>
<sequence length="144" mass="16800">MEQLKKRIKIEVPSESLYSECIEALGPNTRIYSSEKSSEIVSLMEKMVNFTQWARIDWESIDQKRSLKKPEELKDIEPILLRDNYFVVWNEFSLPIVETNLDNIIKNFNDVIAVGFDTWIVNLDQGIIIESHHEGDLTMGWITP</sequence>